<evidence type="ECO:0000313" key="2">
    <source>
        <dbReference type="EMBL" id="TDV54082.1"/>
    </source>
</evidence>
<dbReference type="AlphaFoldDB" id="A0A4R7VW16"/>
<gene>
    <name evidence="2" type="ORF">CLV71_104551</name>
</gene>
<organism evidence="2 3">
    <name type="scientific">Actinophytocola oryzae</name>
    <dbReference type="NCBI Taxonomy" id="502181"/>
    <lineage>
        <taxon>Bacteria</taxon>
        <taxon>Bacillati</taxon>
        <taxon>Actinomycetota</taxon>
        <taxon>Actinomycetes</taxon>
        <taxon>Pseudonocardiales</taxon>
        <taxon>Pseudonocardiaceae</taxon>
    </lineage>
</organism>
<comment type="caution">
    <text evidence="2">The sequence shown here is derived from an EMBL/GenBank/DDBJ whole genome shotgun (WGS) entry which is preliminary data.</text>
</comment>
<proteinExistence type="predicted"/>
<evidence type="ECO:0000259" key="1">
    <source>
        <dbReference type="Pfam" id="PF13785"/>
    </source>
</evidence>
<accession>A0A4R7VW16</accession>
<dbReference type="InterPro" id="IPR025235">
    <property type="entry name" value="DUF4178"/>
</dbReference>
<dbReference type="Pfam" id="PF13785">
    <property type="entry name" value="DUF4178"/>
    <property type="match status" value="1"/>
</dbReference>
<keyword evidence="3" id="KW-1185">Reference proteome</keyword>
<dbReference type="Proteomes" id="UP000294927">
    <property type="component" value="Unassembled WGS sequence"/>
</dbReference>
<sequence>MLAAMTEVLLLLLLLVVIVVGVMLYMRSRQNRAPVEARPGKPVDPLADHQGVTDIRTVRAGDMIDYGDQLYFVRGSLRLTEGGYSWSEHFLDDARGSRVWVSVEEDPDLEVVLWRETEEVTEPGGKTMEVGGVTYRKEEDGTAQYTSEGTTTVAERGRVEYVDYEGPDGKSLSFERFDGGKWEAGLGESVALPAMRVYPAGSDRT</sequence>
<evidence type="ECO:0000313" key="3">
    <source>
        <dbReference type="Proteomes" id="UP000294927"/>
    </source>
</evidence>
<reference evidence="2 3" key="1">
    <citation type="submission" date="2019-03" db="EMBL/GenBank/DDBJ databases">
        <title>Genomic Encyclopedia of Archaeal and Bacterial Type Strains, Phase II (KMG-II): from individual species to whole genera.</title>
        <authorList>
            <person name="Goeker M."/>
        </authorList>
    </citation>
    <scope>NUCLEOTIDE SEQUENCE [LARGE SCALE GENOMIC DNA]</scope>
    <source>
        <strain evidence="2 3">DSM 45499</strain>
    </source>
</reference>
<dbReference type="EMBL" id="SOCP01000004">
    <property type="protein sequence ID" value="TDV54082.1"/>
    <property type="molecule type" value="Genomic_DNA"/>
</dbReference>
<feature type="domain" description="DUF4178" evidence="1">
    <location>
        <begin position="59"/>
        <end position="190"/>
    </location>
</feature>
<name>A0A4R7VW16_9PSEU</name>
<protein>
    <submittedName>
        <fullName evidence="2">Uncharacterized protein DUF4178</fullName>
    </submittedName>
</protein>